<dbReference type="STRING" id="3914.A0A0L9UCI6"/>
<accession>A0A0L9UCI6</accession>
<evidence type="ECO:0000256" key="4">
    <source>
        <dbReference type="ARBA" id="ARBA00023187"/>
    </source>
</evidence>
<dbReference type="InterPro" id="IPR033757">
    <property type="entry name" value="WTAP"/>
</dbReference>
<dbReference type="Gramene" id="KOM40448">
    <property type="protein sequence ID" value="KOM40448"/>
    <property type="gene ID" value="LR48_Vigan04g064600"/>
</dbReference>
<evidence type="ECO:0000313" key="6">
    <source>
        <dbReference type="EMBL" id="KOM40448.1"/>
    </source>
</evidence>
<dbReference type="GO" id="GO:0005634">
    <property type="term" value="C:nucleus"/>
    <property type="evidence" value="ECO:0007669"/>
    <property type="project" value="UniProtKB-SubCell"/>
</dbReference>
<evidence type="ECO:0000256" key="1">
    <source>
        <dbReference type="ARBA" id="ARBA00004123"/>
    </source>
</evidence>
<evidence type="ECO:0000256" key="3">
    <source>
        <dbReference type="ARBA" id="ARBA00022664"/>
    </source>
</evidence>
<dbReference type="GO" id="GO:0000381">
    <property type="term" value="P:regulation of alternative mRNA splicing, via spliceosome"/>
    <property type="evidence" value="ECO:0007669"/>
    <property type="project" value="InterPro"/>
</dbReference>
<keyword evidence="4" id="KW-0508">mRNA splicing</keyword>
<dbReference type="GO" id="GO:0008380">
    <property type="term" value="P:RNA splicing"/>
    <property type="evidence" value="ECO:0007669"/>
    <property type="project" value="UniProtKB-KW"/>
</dbReference>
<dbReference type="GO" id="GO:0016556">
    <property type="term" value="P:mRNA modification"/>
    <property type="evidence" value="ECO:0007669"/>
    <property type="project" value="InterPro"/>
</dbReference>
<keyword evidence="5" id="KW-0539">Nucleus</keyword>
<dbReference type="Proteomes" id="UP000053144">
    <property type="component" value="Chromosome 4"/>
</dbReference>
<gene>
    <name evidence="6" type="ORF">LR48_Vigan04g064600</name>
</gene>
<dbReference type="EMBL" id="CM003374">
    <property type="protein sequence ID" value="KOM40448.1"/>
    <property type="molecule type" value="Genomic_DNA"/>
</dbReference>
<organism evidence="6 7">
    <name type="scientific">Phaseolus angularis</name>
    <name type="common">Azuki bean</name>
    <name type="synonym">Vigna angularis</name>
    <dbReference type="NCBI Taxonomy" id="3914"/>
    <lineage>
        <taxon>Eukaryota</taxon>
        <taxon>Viridiplantae</taxon>
        <taxon>Streptophyta</taxon>
        <taxon>Embryophyta</taxon>
        <taxon>Tracheophyta</taxon>
        <taxon>Spermatophyta</taxon>
        <taxon>Magnoliopsida</taxon>
        <taxon>eudicotyledons</taxon>
        <taxon>Gunneridae</taxon>
        <taxon>Pentapetalae</taxon>
        <taxon>rosids</taxon>
        <taxon>fabids</taxon>
        <taxon>Fabales</taxon>
        <taxon>Fabaceae</taxon>
        <taxon>Papilionoideae</taxon>
        <taxon>50 kb inversion clade</taxon>
        <taxon>NPAAA clade</taxon>
        <taxon>indigoferoid/millettioid clade</taxon>
        <taxon>Phaseoleae</taxon>
        <taxon>Vigna</taxon>
    </lineage>
</organism>
<dbReference type="GO" id="GO:0006397">
    <property type="term" value="P:mRNA processing"/>
    <property type="evidence" value="ECO:0007669"/>
    <property type="project" value="UniProtKB-KW"/>
</dbReference>
<dbReference type="PANTHER" id="PTHR15217:SF0">
    <property type="entry name" value="PRE-MRNA-SPLICING REGULATOR WTAP"/>
    <property type="match status" value="1"/>
</dbReference>
<feature type="non-terminal residue" evidence="6">
    <location>
        <position position="1"/>
    </location>
</feature>
<protein>
    <submittedName>
        <fullName evidence="6">Uncharacterized protein</fullName>
    </submittedName>
</protein>
<dbReference type="AlphaFoldDB" id="A0A0L9UCI6"/>
<comment type="subcellular location">
    <subcellularLocation>
        <location evidence="1">Nucleus</location>
    </subcellularLocation>
</comment>
<name>A0A0L9UCI6_PHAAN</name>
<sequence length="160" mass="17334">SLQNCKDTLVTCQNELEAAKSEIQSWHSTLKNEPSVPAGVTPVPATGNPVTGAGAGLLSNGCLGLLEKAKKKEAAFIVTFAKREQEITELKCPSFLILDVLSLIDLVICLDLGYSSTRDGTCIVKTALDSLPNGLYFTFFYCVVLKVVKLESLRKLMRIP</sequence>
<evidence type="ECO:0000256" key="5">
    <source>
        <dbReference type="ARBA" id="ARBA00023242"/>
    </source>
</evidence>
<evidence type="ECO:0000256" key="2">
    <source>
        <dbReference type="ARBA" id="ARBA00010313"/>
    </source>
</evidence>
<proteinExistence type="inferred from homology"/>
<dbReference type="PANTHER" id="PTHR15217">
    <property type="entry name" value="WILMS' TUMOR 1-ASSOCIATING PROTEIN"/>
    <property type="match status" value="1"/>
</dbReference>
<comment type="similarity">
    <text evidence="2">Belongs to the fl(2)d family.</text>
</comment>
<evidence type="ECO:0000313" key="7">
    <source>
        <dbReference type="Proteomes" id="UP000053144"/>
    </source>
</evidence>
<reference evidence="7" key="1">
    <citation type="journal article" date="2015" name="Proc. Natl. Acad. Sci. U.S.A.">
        <title>Genome sequencing of adzuki bean (Vigna angularis) provides insight into high starch and low fat accumulation and domestication.</title>
        <authorList>
            <person name="Yang K."/>
            <person name="Tian Z."/>
            <person name="Chen C."/>
            <person name="Luo L."/>
            <person name="Zhao B."/>
            <person name="Wang Z."/>
            <person name="Yu L."/>
            <person name="Li Y."/>
            <person name="Sun Y."/>
            <person name="Li W."/>
            <person name="Chen Y."/>
            <person name="Li Y."/>
            <person name="Zhang Y."/>
            <person name="Ai D."/>
            <person name="Zhao J."/>
            <person name="Shang C."/>
            <person name="Ma Y."/>
            <person name="Wu B."/>
            <person name="Wang M."/>
            <person name="Gao L."/>
            <person name="Sun D."/>
            <person name="Zhang P."/>
            <person name="Guo F."/>
            <person name="Wang W."/>
            <person name="Li Y."/>
            <person name="Wang J."/>
            <person name="Varshney R.K."/>
            <person name="Wang J."/>
            <person name="Ling H.Q."/>
            <person name="Wan P."/>
        </authorList>
    </citation>
    <scope>NUCLEOTIDE SEQUENCE</scope>
    <source>
        <strain evidence="7">cv. Jingnong 6</strain>
    </source>
</reference>
<keyword evidence="3" id="KW-0507">mRNA processing</keyword>